<sequence length="184" mass="20593">MQKLVHLFIFCIQASLTAVILVCLYLLFAVLDYEGGFPGFMGLVLFQPLMALLCAVVTVGAVFLMGLPIRVSRRLHHWWRKHFYLAILLAVLGVLFCLVSLVPSFMKEVTYQEGGATIRKTIPNVALFLWGWGTLAFGTLHLFPPLGIEARIKQLVAKMLKLGVERLDVKSSKRLLDSDLHPKG</sequence>
<gene>
    <name evidence="2" type="ORF">GU926_12335</name>
</gene>
<dbReference type="AlphaFoldDB" id="A0A6P1P118"/>
<organism evidence="2 3">
    <name type="scientific">Nibribacter ruber</name>
    <dbReference type="NCBI Taxonomy" id="2698458"/>
    <lineage>
        <taxon>Bacteria</taxon>
        <taxon>Pseudomonadati</taxon>
        <taxon>Bacteroidota</taxon>
        <taxon>Cytophagia</taxon>
        <taxon>Cytophagales</taxon>
        <taxon>Hymenobacteraceae</taxon>
        <taxon>Nibribacter</taxon>
    </lineage>
</organism>
<name>A0A6P1P118_9BACT</name>
<dbReference type="KEGG" id="nib:GU926_12335"/>
<accession>A0A6P1P118</accession>
<dbReference type="EMBL" id="CP047897">
    <property type="protein sequence ID" value="QHL88178.1"/>
    <property type="molecule type" value="Genomic_DNA"/>
</dbReference>
<feature type="transmembrane region" description="Helical" evidence="1">
    <location>
        <begin position="49"/>
        <end position="71"/>
    </location>
</feature>
<keyword evidence="3" id="KW-1185">Reference proteome</keyword>
<evidence type="ECO:0000313" key="2">
    <source>
        <dbReference type="EMBL" id="QHL88178.1"/>
    </source>
</evidence>
<evidence type="ECO:0000313" key="3">
    <source>
        <dbReference type="Proteomes" id="UP000464214"/>
    </source>
</evidence>
<feature type="transmembrane region" description="Helical" evidence="1">
    <location>
        <begin position="7"/>
        <end position="29"/>
    </location>
</feature>
<protein>
    <submittedName>
        <fullName evidence="2">Uncharacterized protein</fullName>
    </submittedName>
</protein>
<keyword evidence="1" id="KW-0812">Transmembrane</keyword>
<keyword evidence="1" id="KW-0472">Membrane</keyword>
<keyword evidence="1" id="KW-1133">Transmembrane helix</keyword>
<dbReference type="Proteomes" id="UP000464214">
    <property type="component" value="Chromosome"/>
</dbReference>
<feature type="transmembrane region" description="Helical" evidence="1">
    <location>
        <begin position="125"/>
        <end position="143"/>
    </location>
</feature>
<evidence type="ECO:0000256" key="1">
    <source>
        <dbReference type="SAM" id="Phobius"/>
    </source>
</evidence>
<feature type="transmembrane region" description="Helical" evidence="1">
    <location>
        <begin position="83"/>
        <end position="105"/>
    </location>
</feature>
<proteinExistence type="predicted"/>
<dbReference type="RefSeq" id="WP_160692297.1">
    <property type="nucleotide sequence ID" value="NZ_CP047897.1"/>
</dbReference>
<reference evidence="2 3" key="1">
    <citation type="submission" date="2020-01" db="EMBL/GenBank/DDBJ databases">
        <authorList>
            <person name="Kim M."/>
        </authorList>
    </citation>
    <scope>NUCLEOTIDE SEQUENCE [LARGE SCALE GENOMIC DNA]</scope>
    <source>
        <strain evidence="2 3">BT10</strain>
    </source>
</reference>